<sequence length="43" mass="4970">MTVSRKREDVQARHQEIQRLRRKPRFTLQAIALAVGLADHSSV</sequence>
<feature type="non-terminal residue" evidence="1">
    <location>
        <position position="43"/>
    </location>
</feature>
<proteinExistence type="predicted"/>
<accession>A0A0F9EYR6</accession>
<comment type="caution">
    <text evidence="1">The sequence shown here is derived from an EMBL/GenBank/DDBJ whole genome shotgun (WGS) entry which is preliminary data.</text>
</comment>
<dbReference type="AlphaFoldDB" id="A0A0F9EYR6"/>
<reference evidence="1" key="1">
    <citation type="journal article" date="2015" name="Nature">
        <title>Complex archaea that bridge the gap between prokaryotes and eukaryotes.</title>
        <authorList>
            <person name="Spang A."/>
            <person name="Saw J.H."/>
            <person name="Jorgensen S.L."/>
            <person name="Zaremba-Niedzwiedzka K."/>
            <person name="Martijn J."/>
            <person name="Lind A.E."/>
            <person name="van Eijk R."/>
            <person name="Schleper C."/>
            <person name="Guy L."/>
            <person name="Ettema T.J."/>
        </authorList>
    </citation>
    <scope>NUCLEOTIDE SEQUENCE</scope>
</reference>
<name>A0A0F9EYR6_9ZZZZ</name>
<dbReference type="EMBL" id="LAZR01034912">
    <property type="protein sequence ID" value="KKL28948.1"/>
    <property type="molecule type" value="Genomic_DNA"/>
</dbReference>
<evidence type="ECO:0000313" key="1">
    <source>
        <dbReference type="EMBL" id="KKL28948.1"/>
    </source>
</evidence>
<protein>
    <submittedName>
        <fullName evidence="1">Uncharacterized protein</fullName>
    </submittedName>
</protein>
<organism evidence="1">
    <name type="scientific">marine sediment metagenome</name>
    <dbReference type="NCBI Taxonomy" id="412755"/>
    <lineage>
        <taxon>unclassified sequences</taxon>
        <taxon>metagenomes</taxon>
        <taxon>ecological metagenomes</taxon>
    </lineage>
</organism>
<gene>
    <name evidence="1" type="ORF">LCGC14_2370010</name>
</gene>